<evidence type="ECO:0000313" key="9">
    <source>
        <dbReference type="EMBL" id="QDU75780.1"/>
    </source>
</evidence>
<reference evidence="10" key="1">
    <citation type="submission" date="2019-02" db="EMBL/GenBank/DDBJ databases">
        <title>Deep-cultivation of Planctomycetes and their phenomic and genomic characterization uncovers novel biology.</title>
        <authorList>
            <person name="Wiegand S."/>
            <person name="Jogler M."/>
            <person name="Boedeker C."/>
            <person name="Pinto D."/>
            <person name="Vollmers J."/>
            <person name="Rivas-Marin E."/>
            <person name="Kohn T."/>
            <person name="Peeters S.H."/>
            <person name="Heuer A."/>
            <person name="Rast P."/>
            <person name="Oberbeckmann S."/>
            <person name="Bunk B."/>
            <person name="Jeske O."/>
            <person name="Meyerdierks A."/>
            <person name="Storesund J.E."/>
            <person name="Kallscheuer N."/>
            <person name="Luecker S."/>
            <person name="Lage O.M."/>
            <person name="Pohl T."/>
            <person name="Merkel B.J."/>
            <person name="Hornburger P."/>
            <person name="Mueller R.-W."/>
            <person name="Bruemmer F."/>
            <person name="Labrenz M."/>
            <person name="Spormann A.M."/>
            <person name="Op den Camp H."/>
            <person name="Overmann J."/>
            <person name="Amann R."/>
            <person name="Jetten M.S.M."/>
            <person name="Mascher T."/>
            <person name="Medema M.H."/>
            <person name="Devos D.P."/>
            <person name="Kaster A.-K."/>
            <person name="Ovreas L."/>
            <person name="Rohde M."/>
            <person name="Galperin M.Y."/>
            <person name="Jogler C."/>
        </authorList>
    </citation>
    <scope>NUCLEOTIDE SEQUENCE [LARGE SCALE GENOMIC DNA]</scope>
    <source>
        <strain evidence="10">Pan97</strain>
    </source>
</reference>
<dbReference type="PROSITE" id="PS51257">
    <property type="entry name" value="PROKAR_LIPOPROTEIN"/>
    <property type="match status" value="1"/>
</dbReference>
<feature type="domain" description="Multidrug resistance protein MdtA-like C-terminal permuted SH3" evidence="8">
    <location>
        <begin position="316"/>
        <end position="376"/>
    </location>
</feature>
<feature type="domain" description="Multidrug resistance protein MdtA-like beta-barrel" evidence="7">
    <location>
        <begin position="224"/>
        <end position="311"/>
    </location>
</feature>
<name>A0A518C986_9BACT</name>
<dbReference type="Pfam" id="PF25967">
    <property type="entry name" value="RND-MFP_C"/>
    <property type="match status" value="1"/>
</dbReference>
<sequence precursor="true">MKTTTTAALALALLSLVLISGCESMAESHEEHHEAAHSESHEDSHAESHDDSHGESHGEGGHHAIHKIVVTSPIRKDVISTQQYVCQIHSCKHIEIRALEGGYLEEVRINEGELVKKGDLMFKIVPTLYQAKLDSEIAEANRIEIELKNAQNLLDKNIVSPQELAIKKAELAKVKAKVALAEAELNFTNVRAPFEGIVDRQLVQLGSLVEEGEVLTTFSDNSVMWVYFNVPEARYLEYKRQLDLDKAAGNGEEHLQVELKLANGEIFPQPGKIGAIEADFNNTTGNIAFRADFANPTGLLRNGQTGTILIHRTLKDVIVIPQRATYEILAKRYAFVVDKDNIVHQRDIEIQSEQDDIFVIKKGLQEGDKIILEGIRQVRDGDHIEYEFQAPEDVLGNLKYHAE</sequence>
<evidence type="ECO:0000313" key="10">
    <source>
        <dbReference type="Proteomes" id="UP000318626"/>
    </source>
</evidence>
<dbReference type="GO" id="GO:0022857">
    <property type="term" value="F:transmembrane transporter activity"/>
    <property type="evidence" value="ECO:0007669"/>
    <property type="project" value="InterPro"/>
</dbReference>
<dbReference type="Gene3D" id="2.40.50.100">
    <property type="match status" value="1"/>
</dbReference>
<feature type="region of interest" description="Disordered" evidence="4">
    <location>
        <begin position="27"/>
        <end position="61"/>
    </location>
</feature>
<feature type="chain" id="PRO_5021975226" evidence="5">
    <location>
        <begin position="27"/>
        <end position="403"/>
    </location>
</feature>
<dbReference type="OrthoDB" id="9816569at2"/>
<accession>A0A518C986</accession>
<evidence type="ECO:0000256" key="2">
    <source>
        <dbReference type="ARBA" id="ARBA00009477"/>
    </source>
</evidence>
<evidence type="ECO:0000256" key="5">
    <source>
        <dbReference type="SAM" id="SignalP"/>
    </source>
</evidence>
<dbReference type="KEGG" id="bvo:Pan97_28220"/>
<evidence type="ECO:0000259" key="8">
    <source>
        <dbReference type="Pfam" id="PF25967"/>
    </source>
</evidence>
<dbReference type="NCBIfam" id="TIGR01730">
    <property type="entry name" value="RND_mfp"/>
    <property type="match status" value="1"/>
</dbReference>
<dbReference type="PANTHER" id="PTHR30158:SF23">
    <property type="entry name" value="MULTIDRUG RESISTANCE PROTEIN MEXA"/>
    <property type="match status" value="1"/>
</dbReference>
<dbReference type="GO" id="GO:0046677">
    <property type="term" value="P:response to antibiotic"/>
    <property type="evidence" value="ECO:0007669"/>
    <property type="project" value="TreeGrafter"/>
</dbReference>
<dbReference type="PANTHER" id="PTHR30158">
    <property type="entry name" value="ACRA/E-RELATED COMPONENT OF DRUG EFFLUX TRANSPORTER"/>
    <property type="match status" value="1"/>
</dbReference>
<evidence type="ECO:0000259" key="6">
    <source>
        <dbReference type="Pfam" id="PF25917"/>
    </source>
</evidence>
<protein>
    <submittedName>
        <fullName evidence="9">Solvent efflux pump periplasmic linker SrpA</fullName>
    </submittedName>
</protein>
<dbReference type="SUPFAM" id="SSF111369">
    <property type="entry name" value="HlyD-like secretion proteins"/>
    <property type="match status" value="1"/>
</dbReference>
<dbReference type="InterPro" id="IPR058625">
    <property type="entry name" value="MdtA-like_BSH"/>
</dbReference>
<keyword evidence="3" id="KW-0175">Coiled coil</keyword>
<organism evidence="9 10">
    <name type="scientific">Bremerella volcania</name>
    <dbReference type="NCBI Taxonomy" id="2527984"/>
    <lineage>
        <taxon>Bacteria</taxon>
        <taxon>Pseudomonadati</taxon>
        <taxon>Planctomycetota</taxon>
        <taxon>Planctomycetia</taxon>
        <taxon>Pirellulales</taxon>
        <taxon>Pirellulaceae</taxon>
        <taxon>Bremerella</taxon>
    </lineage>
</organism>
<evidence type="ECO:0000256" key="4">
    <source>
        <dbReference type="SAM" id="MobiDB-lite"/>
    </source>
</evidence>
<dbReference type="Gene3D" id="1.10.287.470">
    <property type="entry name" value="Helix hairpin bin"/>
    <property type="match status" value="1"/>
</dbReference>
<dbReference type="Gene3D" id="2.40.30.170">
    <property type="match status" value="1"/>
</dbReference>
<gene>
    <name evidence="9" type="primary">srpA</name>
    <name evidence="9" type="ORF">Pan97_28220</name>
</gene>
<feature type="signal peptide" evidence="5">
    <location>
        <begin position="1"/>
        <end position="26"/>
    </location>
</feature>
<dbReference type="AlphaFoldDB" id="A0A518C986"/>
<dbReference type="Pfam" id="PF25944">
    <property type="entry name" value="Beta-barrel_RND"/>
    <property type="match status" value="1"/>
</dbReference>
<dbReference type="GO" id="GO:0030313">
    <property type="term" value="C:cell envelope"/>
    <property type="evidence" value="ECO:0007669"/>
    <property type="project" value="UniProtKB-SubCell"/>
</dbReference>
<comment type="subcellular location">
    <subcellularLocation>
        <location evidence="1">Cell envelope</location>
    </subcellularLocation>
</comment>
<evidence type="ECO:0000256" key="3">
    <source>
        <dbReference type="SAM" id="Coils"/>
    </source>
</evidence>
<dbReference type="InterPro" id="IPR058626">
    <property type="entry name" value="MdtA-like_b-barrel"/>
</dbReference>
<proteinExistence type="inferred from homology"/>
<dbReference type="Gene3D" id="2.40.420.20">
    <property type="match status" value="1"/>
</dbReference>
<dbReference type="GO" id="GO:0005886">
    <property type="term" value="C:plasma membrane"/>
    <property type="evidence" value="ECO:0007669"/>
    <property type="project" value="TreeGrafter"/>
</dbReference>
<dbReference type="RefSeq" id="WP_144973411.1">
    <property type="nucleotide sequence ID" value="NZ_CP036289.1"/>
</dbReference>
<comment type="similarity">
    <text evidence="2">Belongs to the membrane fusion protein (MFP) (TC 8.A.1) family.</text>
</comment>
<dbReference type="Proteomes" id="UP000318626">
    <property type="component" value="Chromosome"/>
</dbReference>
<dbReference type="EMBL" id="CP036289">
    <property type="protein sequence ID" value="QDU75780.1"/>
    <property type="molecule type" value="Genomic_DNA"/>
</dbReference>
<dbReference type="Pfam" id="PF25917">
    <property type="entry name" value="BSH_RND"/>
    <property type="match status" value="1"/>
</dbReference>
<dbReference type="InterPro" id="IPR058627">
    <property type="entry name" value="MdtA-like_C"/>
</dbReference>
<dbReference type="InterPro" id="IPR006143">
    <property type="entry name" value="RND_pump_MFP"/>
</dbReference>
<evidence type="ECO:0000259" key="7">
    <source>
        <dbReference type="Pfam" id="PF25944"/>
    </source>
</evidence>
<feature type="coiled-coil region" evidence="3">
    <location>
        <begin position="133"/>
        <end position="186"/>
    </location>
</feature>
<keyword evidence="5" id="KW-0732">Signal</keyword>
<keyword evidence="10" id="KW-1185">Reference proteome</keyword>
<evidence type="ECO:0000256" key="1">
    <source>
        <dbReference type="ARBA" id="ARBA00004196"/>
    </source>
</evidence>
<feature type="domain" description="Multidrug resistance protein MdtA-like barrel-sandwich hybrid" evidence="6">
    <location>
        <begin position="94"/>
        <end position="213"/>
    </location>
</feature>